<keyword evidence="8 11" id="KW-0472">Membrane</keyword>
<dbReference type="InterPro" id="IPR009729">
    <property type="entry name" value="Gal-3-0_sulfotransfrase"/>
</dbReference>
<evidence type="ECO:0000256" key="7">
    <source>
        <dbReference type="ARBA" id="ARBA00023034"/>
    </source>
</evidence>
<reference evidence="13" key="2">
    <citation type="submission" date="2019-02" db="EMBL/GenBank/DDBJ databases">
        <title>Opniocepnalus argus Var Kimnra genome.</title>
        <authorList>
            <person name="Zhou C."/>
            <person name="Xiao S."/>
        </authorList>
    </citation>
    <scope>NUCLEOTIDE SEQUENCE [LARGE SCALE GENOMIC DNA]</scope>
</reference>
<evidence type="ECO:0000256" key="3">
    <source>
        <dbReference type="ARBA" id="ARBA00022679"/>
    </source>
</evidence>
<evidence type="ECO:0000256" key="11">
    <source>
        <dbReference type="SAM" id="Phobius"/>
    </source>
</evidence>
<feature type="compositionally biased region" description="Basic and acidic residues" evidence="10">
    <location>
        <begin position="167"/>
        <end position="177"/>
    </location>
</feature>
<evidence type="ECO:0000313" key="12">
    <source>
        <dbReference type="EMBL" id="KAF3692563.1"/>
    </source>
</evidence>
<gene>
    <name evidence="12" type="ORF">EXN66_Car008239</name>
</gene>
<dbReference type="PANTHER" id="PTHR14647">
    <property type="entry name" value="GALACTOSE-3-O-SULFOTRANSFERASE"/>
    <property type="match status" value="1"/>
</dbReference>
<sequence>MKEKNLRTDESIKLFKPKSEYNKHKRMADAIPPVNHGVACGQVSDLKWDRQRRLCGPKARLTPPKVSLYPPPPHQERHRQHIIDADLAPGKASLIQYMTTLLYTKEGAEGGAVITSVSAGIKMKVTRALTWPSYICIKLRFSQLSPRFESERVNDTELRRGKGRGGRRQDWDRGDRRSWSRDGGFAEMLSPPRRWRWIRDQPVSSVTSCVRRALCSRHHYLLILLVLLVVCIAIQTFVAHQARTSSSDKLTGHPHLRFTVNKQYLFSTLQNAQKGLHSESSLAIKQDAWSQRTAEPHHQRGAYGKASANILLRHVDKIINLATGVQTESGKVSSGKLRLSKHGNKLGLGLTGSFVLYSSRNDLTADTDKQISHTPTPSSLHRFHAKATCQPKSHIVFLKTHKTASSTILNILYRYGESRNLTFALPLNKHSQLFYPFRFASHFVEGVSNRRVREFHIMCNHMRFRKSEVAKVMPEDSFYFSILRHPVAMMESIFIYYRSIPAFHRAHSLDEFLDSNGRNYNSSVTNNHYAHNILAFDFGFDNNVTADAKDIEEKSSLAIVAIEREFHLILISEYFDESMILLKHALCWSLEDVVSFKLNSRSERTRRPLLPNTAEKIKRWNALDWKIYLHFNTTFWHKVDTLVGREQMEREISQLRVLQAELAKTCLKDGGAVDPSQIKDAGLKPFQYGAAVIQGYNLNPHIDRQTKAKCQRLITPELQYTDRLYTQQFPDLAAKLRQATRMVPAQRQHSDRTGMMAMALGREAHHRQFKRRTFSNQKAPTSALLTHTESNNRINMP</sequence>
<evidence type="ECO:0000256" key="1">
    <source>
        <dbReference type="ARBA" id="ARBA00004323"/>
    </source>
</evidence>
<keyword evidence="4 11" id="KW-0812">Transmembrane</keyword>
<proteinExistence type="inferred from homology"/>
<keyword evidence="9" id="KW-0325">Glycoprotein</keyword>
<evidence type="ECO:0000256" key="5">
    <source>
        <dbReference type="ARBA" id="ARBA00022968"/>
    </source>
</evidence>
<dbReference type="Pfam" id="PF06990">
    <property type="entry name" value="Gal-3-0_sulfotr"/>
    <property type="match status" value="1"/>
</dbReference>
<keyword evidence="13" id="KW-1185">Reference proteome</keyword>
<keyword evidence="6 11" id="KW-1133">Transmembrane helix</keyword>
<dbReference type="SUPFAM" id="SSF52540">
    <property type="entry name" value="P-loop containing nucleoside triphosphate hydrolases"/>
    <property type="match status" value="1"/>
</dbReference>
<reference evidence="12 13" key="1">
    <citation type="submission" date="2019-02" db="EMBL/GenBank/DDBJ databases">
        <title>Opniocepnalus argus genome.</title>
        <authorList>
            <person name="Zhou C."/>
            <person name="Xiao S."/>
        </authorList>
    </citation>
    <scope>NUCLEOTIDE SEQUENCE [LARGE SCALE GENOMIC DNA]</scope>
    <source>
        <strain evidence="12">OARG1902GOOAL</strain>
        <tissue evidence="12">Muscle</tissue>
    </source>
</reference>
<keyword evidence="5" id="KW-0735">Signal-anchor</keyword>
<dbReference type="Proteomes" id="UP000503349">
    <property type="component" value="Chromosome 8"/>
</dbReference>
<dbReference type="InterPro" id="IPR027417">
    <property type="entry name" value="P-loop_NTPase"/>
</dbReference>
<evidence type="ECO:0000256" key="10">
    <source>
        <dbReference type="SAM" id="MobiDB-lite"/>
    </source>
</evidence>
<feature type="transmembrane region" description="Helical" evidence="11">
    <location>
        <begin position="220"/>
        <end position="238"/>
    </location>
</feature>
<dbReference type="AlphaFoldDB" id="A0A6G1PQV6"/>
<dbReference type="Gene3D" id="3.40.50.300">
    <property type="entry name" value="P-loop containing nucleotide triphosphate hydrolases"/>
    <property type="match status" value="1"/>
</dbReference>
<evidence type="ECO:0000256" key="8">
    <source>
        <dbReference type="ARBA" id="ARBA00023136"/>
    </source>
</evidence>
<evidence type="ECO:0000256" key="4">
    <source>
        <dbReference type="ARBA" id="ARBA00022692"/>
    </source>
</evidence>
<dbReference type="PANTHER" id="PTHR14647:SF62">
    <property type="entry name" value="GALACTOSE-3-O-SULFOTRANSFERASE 2"/>
    <property type="match status" value="1"/>
</dbReference>
<dbReference type="EMBL" id="CM015719">
    <property type="protein sequence ID" value="KAF3692563.1"/>
    <property type="molecule type" value="Genomic_DNA"/>
</dbReference>
<evidence type="ECO:0000256" key="6">
    <source>
        <dbReference type="ARBA" id="ARBA00022989"/>
    </source>
</evidence>
<feature type="region of interest" description="Disordered" evidence="10">
    <location>
        <begin position="777"/>
        <end position="797"/>
    </location>
</feature>
<keyword evidence="3 12" id="KW-0808">Transferase</keyword>
<keyword evidence="7" id="KW-0333">Golgi apparatus</keyword>
<feature type="region of interest" description="Disordered" evidence="10">
    <location>
        <begin position="158"/>
        <end position="177"/>
    </location>
</feature>
<dbReference type="GO" id="GO:0009247">
    <property type="term" value="P:glycolipid biosynthetic process"/>
    <property type="evidence" value="ECO:0007669"/>
    <property type="project" value="InterPro"/>
</dbReference>
<protein>
    <submittedName>
        <fullName evidence="12">Galactose-3-O-sulfotransferase 2</fullName>
    </submittedName>
</protein>
<evidence type="ECO:0000313" key="13">
    <source>
        <dbReference type="Proteomes" id="UP000503349"/>
    </source>
</evidence>
<evidence type="ECO:0000256" key="2">
    <source>
        <dbReference type="ARBA" id="ARBA00008124"/>
    </source>
</evidence>
<dbReference type="GO" id="GO:0000139">
    <property type="term" value="C:Golgi membrane"/>
    <property type="evidence" value="ECO:0007669"/>
    <property type="project" value="UniProtKB-SubCell"/>
</dbReference>
<accession>A0A6G1PQV6</accession>
<comment type="similarity">
    <text evidence="2">Belongs to the galactose-3-O-sulfotransferase family.</text>
</comment>
<name>A0A6G1PQV6_CHAAH</name>
<comment type="subcellular location">
    <subcellularLocation>
        <location evidence="1">Golgi apparatus membrane</location>
        <topology evidence="1">Single-pass type II membrane protein</topology>
    </subcellularLocation>
</comment>
<dbReference type="GO" id="GO:0001733">
    <property type="term" value="F:galactosylceramide sulfotransferase activity"/>
    <property type="evidence" value="ECO:0007669"/>
    <property type="project" value="InterPro"/>
</dbReference>
<evidence type="ECO:0000256" key="9">
    <source>
        <dbReference type="ARBA" id="ARBA00023180"/>
    </source>
</evidence>
<organism evidence="12 13">
    <name type="scientific">Channa argus</name>
    <name type="common">Northern snakehead</name>
    <name type="synonym">Ophicephalus argus</name>
    <dbReference type="NCBI Taxonomy" id="215402"/>
    <lineage>
        <taxon>Eukaryota</taxon>
        <taxon>Metazoa</taxon>
        <taxon>Chordata</taxon>
        <taxon>Craniata</taxon>
        <taxon>Vertebrata</taxon>
        <taxon>Euteleostomi</taxon>
        <taxon>Actinopterygii</taxon>
        <taxon>Neopterygii</taxon>
        <taxon>Teleostei</taxon>
        <taxon>Neoteleostei</taxon>
        <taxon>Acanthomorphata</taxon>
        <taxon>Anabantaria</taxon>
        <taxon>Anabantiformes</taxon>
        <taxon>Channoidei</taxon>
        <taxon>Channidae</taxon>
        <taxon>Channa</taxon>
    </lineage>
</organism>